<gene>
    <name evidence="2" type="primary">lon2</name>
    <name evidence="2" type="ORF">GAK30_02758</name>
</gene>
<keyword evidence="2" id="KW-0378">Hydrolase</keyword>
<dbReference type="Gene3D" id="1.10.4060.10">
    <property type="entry name" value="BPP1347 like domain"/>
    <property type="match status" value="1"/>
</dbReference>
<dbReference type="SMART" id="SM00464">
    <property type="entry name" value="LON"/>
    <property type="match status" value="1"/>
</dbReference>
<dbReference type="SUPFAM" id="SSF88697">
    <property type="entry name" value="PUA domain-like"/>
    <property type="match status" value="1"/>
</dbReference>
<dbReference type="Gene3D" id="2.30.130.40">
    <property type="entry name" value="LON domain-like"/>
    <property type="match status" value="1"/>
</dbReference>
<dbReference type="InterPro" id="IPR003111">
    <property type="entry name" value="Lon_prtase_N"/>
</dbReference>
<organism evidence="2 3">
    <name type="scientific">Paracidovorax wautersii</name>
    <dbReference type="NCBI Taxonomy" id="1177982"/>
    <lineage>
        <taxon>Bacteria</taxon>
        <taxon>Pseudomonadati</taxon>
        <taxon>Pseudomonadota</taxon>
        <taxon>Betaproteobacteria</taxon>
        <taxon>Burkholderiales</taxon>
        <taxon>Comamonadaceae</taxon>
        <taxon>Paracidovorax</taxon>
    </lineage>
</organism>
<evidence type="ECO:0000259" key="1">
    <source>
        <dbReference type="PROSITE" id="PS51787"/>
    </source>
</evidence>
<evidence type="ECO:0000313" key="2">
    <source>
        <dbReference type="EMBL" id="KAF1020053.1"/>
    </source>
</evidence>
<sequence>MTPDPQANTSAPRPLPLFPLGTVLFPQGMLPLRIFELRYLEMIGQCLRTGEPFGIVLLSHGHEVRQPGQPEVLSDVGTCATVVAHQRPQPGLIHIECQGQQRFRLLDRHQEKNGLWVGNAQLLPPDDPVWTVPDDLTPAARLLSQLMSEAMDKASAGDAAGLAAQPSRLYQGTPHFDQSGWVADRWCEILPLPLHQKQQLLEVESPVLRLELVADLLRQNGLID</sequence>
<dbReference type="AlphaFoldDB" id="A0A7V8JPT8"/>
<evidence type="ECO:0000313" key="3">
    <source>
        <dbReference type="Proteomes" id="UP000461670"/>
    </source>
</evidence>
<dbReference type="Proteomes" id="UP000461670">
    <property type="component" value="Unassembled WGS sequence"/>
</dbReference>
<dbReference type="GO" id="GO:0008233">
    <property type="term" value="F:peptidase activity"/>
    <property type="evidence" value="ECO:0007669"/>
    <property type="project" value="UniProtKB-KW"/>
</dbReference>
<proteinExistence type="predicted"/>
<feature type="domain" description="Lon N-terminal" evidence="1">
    <location>
        <begin position="15"/>
        <end position="221"/>
    </location>
</feature>
<dbReference type="GO" id="GO:0006508">
    <property type="term" value="P:proteolysis"/>
    <property type="evidence" value="ECO:0007669"/>
    <property type="project" value="UniProtKB-KW"/>
</dbReference>
<accession>A0A7V8JPT8</accession>
<dbReference type="PANTHER" id="PTHR46732">
    <property type="entry name" value="ATP-DEPENDENT PROTEASE LA (LON) DOMAIN PROTEIN"/>
    <property type="match status" value="1"/>
</dbReference>
<dbReference type="InterPro" id="IPR015947">
    <property type="entry name" value="PUA-like_sf"/>
</dbReference>
<dbReference type="PROSITE" id="PS51787">
    <property type="entry name" value="LON_N"/>
    <property type="match status" value="1"/>
</dbReference>
<dbReference type="Pfam" id="PF02190">
    <property type="entry name" value="LON_substr_bdg"/>
    <property type="match status" value="1"/>
</dbReference>
<reference evidence="3" key="1">
    <citation type="journal article" date="2020" name="MBio">
        <title>Horizontal gene transfer to a defensive symbiont with a reduced genome amongst a multipartite beetle microbiome.</title>
        <authorList>
            <person name="Waterworth S.C."/>
            <person name="Florez L.V."/>
            <person name="Rees E.R."/>
            <person name="Hertweck C."/>
            <person name="Kaltenpoth M."/>
            <person name="Kwan J.C."/>
        </authorList>
    </citation>
    <scope>NUCLEOTIDE SEQUENCE [LARGE SCALE GENOMIC DNA]</scope>
</reference>
<dbReference type="EMBL" id="WNDQ01000042">
    <property type="protein sequence ID" value="KAF1020053.1"/>
    <property type="molecule type" value="Genomic_DNA"/>
</dbReference>
<protein>
    <submittedName>
        <fullName evidence="2">Lon protease 2</fullName>
    </submittedName>
</protein>
<comment type="caution">
    <text evidence="2">The sequence shown here is derived from an EMBL/GenBank/DDBJ whole genome shotgun (WGS) entry which is preliminary data.</text>
</comment>
<keyword evidence="2" id="KW-0645">Protease</keyword>
<dbReference type="InterPro" id="IPR046336">
    <property type="entry name" value="Lon_prtase_N_sf"/>
</dbReference>
<dbReference type="PANTHER" id="PTHR46732:SF8">
    <property type="entry name" value="ATP-DEPENDENT PROTEASE LA (LON) DOMAIN PROTEIN"/>
    <property type="match status" value="1"/>
</dbReference>
<name>A0A7V8JPT8_9BURK</name>